<feature type="chain" id="PRO_5022202107" evidence="1">
    <location>
        <begin position="40"/>
        <end position="208"/>
    </location>
</feature>
<sequence length="208" mass="22505">MVKISCGAPDQQTVAFSRPRSAFAVFGLCFALLAAPASASGLGVNGTYMLNKRDLTTQFQVKLLTGSAITGRFEQVSGKMALFERQPERSRIEVVVDLSSVVTNNQRVTDFLKSPAMFDVETNATAVFTSTRVRKINDRQAEVDGVLQLKGQTRPTSLSVSLQDGSTAQKINFRADGGFFRSLFGMAVGQPLYGDRVTLSIQGTGHRS</sequence>
<evidence type="ECO:0000256" key="1">
    <source>
        <dbReference type="SAM" id="SignalP"/>
    </source>
</evidence>
<dbReference type="PANTHER" id="PTHR34406:SF1">
    <property type="entry name" value="PROTEIN YCEI"/>
    <property type="match status" value="1"/>
</dbReference>
<dbReference type="Pfam" id="PF04264">
    <property type="entry name" value="YceI"/>
    <property type="match status" value="1"/>
</dbReference>
<dbReference type="AlphaFoldDB" id="A0A562T9Y8"/>
<accession>A0A562T9Y8</accession>
<dbReference type="EMBL" id="VLLF01000002">
    <property type="protein sequence ID" value="TWI90501.1"/>
    <property type="molecule type" value="Genomic_DNA"/>
</dbReference>
<dbReference type="InterPro" id="IPR007372">
    <property type="entry name" value="Lipid/polyisoprenoid-bd_YceI"/>
</dbReference>
<evidence type="ECO:0000259" key="2">
    <source>
        <dbReference type="SMART" id="SM00867"/>
    </source>
</evidence>
<dbReference type="Gene3D" id="2.40.128.110">
    <property type="entry name" value="Lipid/polyisoprenoid-binding, YceI-like"/>
    <property type="match status" value="1"/>
</dbReference>
<feature type="signal peptide" evidence="1">
    <location>
        <begin position="1"/>
        <end position="39"/>
    </location>
</feature>
<dbReference type="SMART" id="SM00867">
    <property type="entry name" value="YceI"/>
    <property type="match status" value="1"/>
</dbReference>
<gene>
    <name evidence="3" type="ORF">JM93_01483</name>
</gene>
<feature type="domain" description="Lipid/polyisoprenoid-binding YceI-like" evidence="2">
    <location>
        <begin position="47"/>
        <end position="206"/>
    </location>
</feature>
<organism evidence="3 4">
    <name type="scientific">Roseibium hamelinense</name>
    <dbReference type="NCBI Taxonomy" id="150831"/>
    <lineage>
        <taxon>Bacteria</taxon>
        <taxon>Pseudomonadati</taxon>
        <taxon>Pseudomonadota</taxon>
        <taxon>Alphaproteobacteria</taxon>
        <taxon>Hyphomicrobiales</taxon>
        <taxon>Stappiaceae</taxon>
        <taxon>Roseibium</taxon>
    </lineage>
</organism>
<comment type="caution">
    <text evidence="3">The sequence shown here is derived from an EMBL/GenBank/DDBJ whole genome shotgun (WGS) entry which is preliminary data.</text>
</comment>
<dbReference type="SUPFAM" id="SSF101874">
    <property type="entry name" value="YceI-like"/>
    <property type="match status" value="1"/>
</dbReference>
<keyword evidence="1" id="KW-0732">Signal</keyword>
<evidence type="ECO:0000313" key="3">
    <source>
        <dbReference type="EMBL" id="TWI90501.1"/>
    </source>
</evidence>
<dbReference type="InterPro" id="IPR036761">
    <property type="entry name" value="TTHA0802/YceI-like_sf"/>
</dbReference>
<dbReference type="RefSeq" id="WP_145341715.1">
    <property type="nucleotide sequence ID" value="NZ_SMLY01000085.1"/>
</dbReference>
<dbReference type="Proteomes" id="UP000320593">
    <property type="component" value="Unassembled WGS sequence"/>
</dbReference>
<name>A0A562T9Y8_9HYPH</name>
<evidence type="ECO:0000313" key="4">
    <source>
        <dbReference type="Proteomes" id="UP000320593"/>
    </source>
</evidence>
<dbReference type="PANTHER" id="PTHR34406">
    <property type="entry name" value="PROTEIN YCEI"/>
    <property type="match status" value="1"/>
</dbReference>
<keyword evidence="4" id="KW-1185">Reference proteome</keyword>
<protein>
    <submittedName>
        <fullName evidence="3">Polyisoprenoid-binding protein YceI</fullName>
    </submittedName>
</protein>
<reference evidence="3 4" key="1">
    <citation type="submission" date="2019-07" db="EMBL/GenBank/DDBJ databases">
        <title>Genomic Encyclopedia of Archaeal and Bacterial Type Strains, Phase II (KMG-II): from individual species to whole genera.</title>
        <authorList>
            <person name="Goeker M."/>
        </authorList>
    </citation>
    <scope>NUCLEOTIDE SEQUENCE [LARGE SCALE GENOMIC DNA]</scope>
    <source>
        <strain evidence="3 4">ATCC BAA-252</strain>
    </source>
</reference>
<proteinExistence type="predicted"/>
<dbReference type="OrthoDB" id="9811006at2"/>